<dbReference type="RefSeq" id="WP_062444584.1">
    <property type="nucleotide sequence ID" value="NZ_BMCJ01000001.1"/>
</dbReference>
<dbReference type="EMBL" id="BMCJ01000001">
    <property type="protein sequence ID" value="GGC75481.1"/>
    <property type="molecule type" value="Genomic_DNA"/>
</dbReference>
<accession>A0ABQ1NFG3</accession>
<dbReference type="Proteomes" id="UP000619534">
    <property type="component" value="Unassembled WGS sequence"/>
</dbReference>
<name>A0ABQ1NFG3_9BACI</name>
<sequence length="101" mass="11812">MVLKKVRSKPLPKRPVVYMPVSQCKELGIGVGEQVDITYEAQYIYIEKACAETTHNKRYITETHSLNIPQEIVKELQIKPYQTYSLFLDKENHRFIIALED</sequence>
<organism evidence="1 2">
    <name type="scientific">Thalassobacillus devorans</name>
    <dbReference type="NCBI Taxonomy" id="279813"/>
    <lineage>
        <taxon>Bacteria</taxon>
        <taxon>Bacillati</taxon>
        <taxon>Bacillota</taxon>
        <taxon>Bacilli</taxon>
        <taxon>Bacillales</taxon>
        <taxon>Bacillaceae</taxon>
        <taxon>Thalassobacillus</taxon>
    </lineage>
</organism>
<comment type="caution">
    <text evidence="1">The sequence shown here is derived from an EMBL/GenBank/DDBJ whole genome shotgun (WGS) entry which is preliminary data.</text>
</comment>
<evidence type="ECO:0000313" key="1">
    <source>
        <dbReference type="EMBL" id="GGC75481.1"/>
    </source>
</evidence>
<evidence type="ECO:0008006" key="3">
    <source>
        <dbReference type="Google" id="ProtNLM"/>
    </source>
</evidence>
<gene>
    <name evidence="1" type="ORF">GCM10007216_02550</name>
</gene>
<protein>
    <recommendedName>
        <fullName evidence="3">SpoVT-AbrB domain-containing protein</fullName>
    </recommendedName>
</protein>
<reference evidence="2" key="1">
    <citation type="journal article" date="2019" name="Int. J. Syst. Evol. Microbiol.">
        <title>The Global Catalogue of Microorganisms (GCM) 10K type strain sequencing project: providing services to taxonomists for standard genome sequencing and annotation.</title>
        <authorList>
            <consortium name="The Broad Institute Genomics Platform"/>
            <consortium name="The Broad Institute Genome Sequencing Center for Infectious Disease"/>
            <person name="Wu L."/>
            <person name="Ma J."/>
        </authorList>
    </citation>
    <scope>NUCLEOTIDE SEQUENCE [LARGE SCALE GENOMIC DNA]</scope>
    <source>
        <strain evidence="2">CCM 7282</strain>
    </source>
</reference>
<keyword evidence="2" id="KW-1185">Reference proteome</keyword>
<evidence type="ECO:0000313" key="2">
    <source>
        <dbReference type="Proteomes" id="UP000619534"/>
    </source>
</evidence>
<proteinExistence type="predicted"/>